<feature type="chain" id="PRO_5035211885" description="Nucleoporin Nup133/Nup155-like C-terminal domain-containing protein" evidence="4">
    <location>
        <begin position="20"/>
        <end position="295"/>
    </location>
</feature>
<dbReference type="PANTHER" id="PTHR10350">
    <property type="entry name" value="NUCLEAR PORE COMPLEX PROTEIN NUP155"/>
    <property type="match status" value="1"/>
</dbReference>
<organism evidence="6 7">
    <name type="scientific">Volvox reticuliferus</name>
    <dbReference type="NCBI Taxonomy" id="1737510"/>
    <lineage>
        <taxon>Eukaryota</taxon>
        <taxon>Viridiplantae</taxon>
        <taxon>Chlorophyta</taxon>
        <taxon>core chlorophytes</taxon>
        <taxon>Chlorophyceae</taxon>
        <taxon>CS clade</taxon>
        <taxon>Chlamydomonadales</taxon>
        <taxon>Volvocaceae</taxon>
        <taxon>Volvox</taxon>
    </lineage>
</organism>
<dbReference type="GO" id="GO:0006405">
    <property type="term" value="P:RNA export from nucleus"/>
    <property type="evidence" value="ECO:0007669"/>
    <property type="project" value="TreeGrafter"/>
</dbReference>
<proteinExistence type="predicted"/>
<sequence length="295" mass="31374">VISLASWLILFHVTCRVSEDPLLNIPICPCTLPAIPHSGCGSPHIRGDVDLNPGPSWSISHRGLCLYVSRLLSPVYEKKIAVLVGDNANGASAGEILKCGFTDQTLEVLEDRLKALGCYLETTLLKSQRKGYTVRSSATSTSPVPCRAGGCGAGGVGNISAFGYGAGVSDNAAMVINKRRRLDHAAQQQEDEMTYGIRTLLFRVAEACALLRLLSAHNLGCLALRELDAGTADMAKLANTTLRELVEDEEGRNLASQLIRGLVNEQLDAGISSSRMPISSIKALATTLQAVAPSF</sequence>
<protein>
    <recommendedName>
        <fullName evidence="5">Nucleoporin Nup133/Nup155-like C-terminal domain-containing protein</fullName>
    </recommendedName>
</protein>
<dbReference type="InterPro" id="IPR004870">
    <property type="entry name" value="Nucleoporin_Nup155"/>
</dbReference>
<feature type="domain" description="Nucleoporin Nup133/Nup155-like C-terminal" evidence="5">
    <location>
        <begin position="58"/>
        <end position="295"/>
    </location>
</feature>
<dbReference type="GO" id="GO:0017056">
    <property type="term" value="F:structural constituent of nuclear pore"/>
    <property type="evidence" value="ECO:0007669"/>
    <property type="project" value="InterPro"/>
</dbReference>
<evidence type="ECO:0000256" key="1">
    <source>
        <dbReference type="ARBA" id="ARBA00004123"/>
    </source>
</evidence>
<dbReference type="EMBL" id="BNCP01000015">
    <property type="protein sequence ID" value="GIL79191.1"/>
    <property type="molecule type" value="Genomic_DNA"/>
</dbReference>
<comment type="caution">
    <text evidence="6">The sequence shown here is derived from an EMBL/GenBank/DDBJ whole genome shotgun (WGS) entry which is preliminary data.</text>
</comment>
<accession>A0A8J4CGW1</accession>
<dbReference type="GO" id="GO:0006606">
    <property type="term" value="P:protein import into nucleus"/>
    <property type="evidence" value="ECO:0007669"/>
    <property type="project" value="TreeGrafter"/>
</dbReference>
<reference evidence="6" key="1">
    <citation type="journal article" date="2021" name="Proc. Natl. Acad. Sci. U.S.A.">
        <title>Three genomes in the algal genus Volvox reveal the fate of a haploid sex-determining region after a transition to homothallism.</title>
        <authorList>
            <person name="Yamamoto K."/>
            <person name="Hamaji T."/>
            <person name="Kawai-Toyooka H."/>
            <person name="Matsuzaki R."/>
            <person name="Takahashi F."/>
            <person name="Nishimura Y."/>
            <person name="Kawachi M."/>
            <person name="Noguchi H."/>
            <person name="Minakuchi Y."/>
            <person name="Umen J.G."/>
            <person name="Toyoda A."/>
            <person name="Nozaki H."/>
        </authorList>
    </citation>
    <scope>NUCLEOTIDE SEQUENCE</scope>
    <source>
        <strain evidence="6">NIES-3786</strain>
    </source>
</reference>
<evidence type="ECO:0000259" key="5">
    <source>
        <dbReference type="Pfam" id="PF03177"/>
    </source>
</evidence>
<dbReference type="GO" id="GO:0000972">
    <property type="term" value="P:transcription-dependent tethering of RNA polymerase II gene DNA at nuclear periphery"/>
    <property type="evidence" value="ECO:0007669"/>
    <property type="project" value="TreeGrafter"/>
</dbReference>
<dbReference type="GO" id="GO:0036228">
    <property type="term" value="P:protein localization to nuclear inner membrane"/>
    <property type="evidence" value="ECO:0007669"/>
    <property type="project" value="TreeGrafter"/>
</dbReference>
<dbReference type="InterPro" id="IPR007187">
    <property type="entry name" value="Nucleoporin_Nup133/Nup155_C"/>
</dbReference>
<dbReference type="GO" id="GO:0044611">
    <property type="term" value="C:nuclear pore inner ring"/>
    <property type="evidence" value="ECO:0007669"/>
    <property type="project" value="TreeGrafter"/>
</dbReference>
<evidence type="ECO:0000313" key="6">
    <source>
        <dbReference type="EMBL" id="GIL79191.1"/>
    </source>
</evidence>
<dbReference type="Proteomes" id="UP000747110">
    <property type="component" value="Unassembled WGS sequence"/>
</dbReference>
<feature type="signal peptide" evidence="4">
    <location>
        <begin position="1"/>
        <end position="19"/>
    </location>
</feature>
<dbReference type="OrthoDB" id="338970at2759"/>
<feature type="non-terminal residue" evidence="6">
    <location>
        <position position="1"/>
    </location>
</feature>
<evidence type="ECO:0000256" key="2">
    <source>
        <dbReference type="ARBA" id="ARBA00022448"/>
    </source>
</evidence>
<dbReference type="PANTHER" id="PTHR10350:SF6">
    <property type="entry name" value="NUCLEAR PORE COMPLEX PROTEIN NUP155"/>
    <property type="match status" value="1"/>
</dbReference>
<gene>
    <name evidence="6" type="ORF">Vretifemale_8563</name>
</gene>
<keyword evidence="4" id="KW-0732">Signal</keyword>
<keyword evidence="7" id="KW-1185">Reference proteome</keyword>
<feature type="non-terminal residue" evidence="6">
    <location>
        <position position="295"/>
    </location>
</feature>
<evidence type="ECO:0000256" key="4">
    <source>
        <dbReference type="SAM" id="SignalP"/>
    </source>
</evidence>
<evidence type="ECO:0000313" key="7">
    <source>
        <dbReference type="Proteomes" id="UP000747110"/>
    </source>
</evidence>
<dbReference type="Gene3D" id="1.20.58.1780">
    <property type="match status" value="1"/>
</dbReference>
<dbReference type="Pfam" id="PF03177">
    <property type="entry name" value="Nucleoporin_C"/>
    <property type="match status" value="1"/>
</dbReference>
<name>A0A8J4CGW1_9CHLO</name>
<keyword evidence="2" id="KW-0813">Transport</keyword>
<dbReference type="AlphaFoldDB" id="A0A8J4CGW1"/>
<evidence type="ECO:0000256" key="3">
    <source>
        <dbReference type="ARBA" id="ARBA00023242"/>
    </source>
</evidence>
<keyword evidence="3" id="KW-0539">Nucleus</keyword>
<comment type="subcellular location">
    <subcellularLocation>
        <location evidence="1">Nucleus</location>
    </subcellularLocation>
</comment>